<evidence type="ECO:0000313" key="23">
    <source>
        <dbReference type="Proteomes" id="UP000199058"/>
    </source>
</evidence>
<dbReference type="InterPro" id="IPR001763">
    <property type="entry name" value="Rhodanese-like_dom"/>
</dbReference>
<dbReference type="InterPro" id="IPR036670">
    <property type="entry name" value="SecA_X-link_sf"/>
</dbReference>
<dbReference type="GO" id="GO:0046872">
    <property type="term" value="F:metal ion binding"/>
    <property type="evidence" value="ECO:0007669"/>
    <property type="project" value="UniProtKB-KW"/>
</dbReference>
<dbReference type="HAMAP" id="MF_01382">
    <property type="entry name" value="SecA"/>
    <property type="match status" value="1"/>
</dbReference>
<dbReference type="EC" id="7.4.2.8" evidence="15"/>
<dbReference type="Proteomes" id="UP000199058">
    <property type="component" value="Unassembled WGS sequence"/>
</dbReference>
<dbReference type="CDD" id="cd17928">
    <property type="entry name" value="DEXDc_SecA"/>
    <property type="match status" value="1"/>
</dbReference>
<dbReference type="OrthoDB" id="9805579at2"/>
<dbReference type="PROSITE" id="PS51192">
    <property type="entry name" value="HELICASE_ATP_BIND_1"/>
    <property type="match status" value="1"/>
</dbReference>
<keyword evidence="11 15" id="KW-0653">Protein transport</keyword>
<keyword evidence="5 15" id="KW-0963">Cytoplasm</keyword>
<comment type="subcellular location">
    <subcellularLocation>
        <location evidence="15">Cell membrane</location>
        <topology evidence="15">Peripheral membrane protein</topology>
        <orientation evidence="15">Cytoplasmic side</orientation>
    </subcellularLocation>
    <subcellularLocation>
        <location evidence="15">Cytoplasm</location>
    </subcellularLocation>
    <text evidence="15">Distribution is 50-50.</text>
</comment>
<comment type="function">
    <text evidence="15">Part of the Sec protein translocase complex. Interacts with the SecYEG preprotein conducting channel. Has a central role in coupling the hydrolysis of ATP to the transfer of proteins into and across the cell membrane, serving both as a receptor for the preprotein-SecB complex and as an ATP-driven molecular motor driving the stepwise translocation of polypeptide chains across the membrane.</text>
</comment>
<feature type="domain" description="SecA family profile" evidence="21">
    <location>
        <begin position="3"/>
        <end position="614"/>
    </location>
</feature>
<dbReference type="GO" id="GO:0008564">
    <property type="term" value="F:protein-exporting ATPase activity"/>
    <property type="evidence" value="ECO:0007669"/>
    <property type="project" value="UniProtKB-EC"/>
</dbReference>
<dbReference type="SMART" id="SM00957">
    <property type="entry name" value="SecA_DEAD"/>
    <property type="match status" value="1"/>
</dbReference>
<feature type="compositionally biased region" description="Basic and acidic residues" evidence="17">
    <location>
        <begin position="875"/>
        <end position="884"/>
    </location>
</feature>
<dbReference type="SUPFAM" id="SSF81767">
    <property type="entry name" value="Pre-protein crosslinking domain of SecA"/>
    <property type="match status" value="1"/>
</dbReference>
<dbReference type="Pfam" id="PF01043">
    <property type="entry name" value="SecA_PP_bind"/>
    <property type="match status" value="1"/>
</dbReference>
<evidence type="ECO:0000256" key="8">
    <source>
        <dbReference type="ARBA" id="ARBA00022741"/>
    </source>
</evidence>
<keyword evidence="10 15" id="KW-0067">ATP-binding</keyword>
<comment type="subunit">
    <text evidence="15">Monomer and homodimer. Part of the essential Sec protein translocation apparatus which comprises SecA, SecYEG and auxiliary proteins SecDF-YajC and YidC.</text>
</comment>
<dbReference type="GO" id="GO:0065002">
    <property type="term" value="P:intracellular protein transmembrane transport"/>
    <property type="evidence" value="ECO:0007669"/>
    <property type="project" value="UniProtKB-UniRule"/>
</dbReference>
<dbReference type="EMBL" id="FOLH01000002">
    <property type="protein sequence ID" value="SFC04756.1"/>
    <property type="molecule type" value="Genomic_DNA"/>
</dbReference>
<gene>
    <name evidence="15" type="primary">secA</name>
    <name evidence="22" type="ORF">SAMN05660443_1309</name>
</gene>
<dbReference type="InterPro" id="IPR004027">
    <property type="entry name" value="SEC_C_motif"/>
</dbReference>
<dbReference type="SUPFAM" id="SSF52540">
    <property type="entry name" value="P-loop containing nucleoside triphosphate hydrolases"/>
    <property type="match status" value="2"/>
</dbReference>
<feature type="region of interest" description="Disordered" evidence="17">
    <location>
        <begin position="846"/>
        <end position="904"/>
    </location>
</feature>
<keyword evidence="8 15" id="KW-0547">Nucleotide-binding</keyword>
<evidence type="ECO:0000256" key="14">
    <source>
        <dbReference type="ARBA" id="ARBA00023136"/>
    </source>
</evidence>
<dbReference type="AlphaFoldDB" id="A0A1I1G0C2"/>
<evidence type="ECO:0000256" key="4">
    <source>
        <dbReference type="ARBA" id="ARBA00022475"/>
    </source>
</evidence>
<evidence type="ECO:0000259" key="19">
    <source>
        <dbReference type="PROSITE" id="PS51192"/>
    </source>
</evidence>
<dbReference type="Gene3D" id="1.10.3060.10">
    <property type="entry name" value="Helical scaffold and wing domains of SecA"/>
    <property type="match status" value="1"/>
</dbReference>
<dbReference type="FunFam" id="3.90.1440.10:FF:000001">
    <property type="entry name" value="Preprotein translocase subunit SecA"/>
    <property type="match status" value="1"/>
</dbReference>
<reference evidence="22 23" key="1">
    <citation type="submission" date="2016-10" db="EMBL/GenBank/DDBJ databases">
        <authorList>
            <person name="de Groot N.N."/>
        </authorList>
    </citation>
    <scope>NUCLEOTIDE SEQUENCE [LARGE SCALE GENOMIC DNA]</scope>
    <source>
        <strain evidence="22 23">DSM 18438</strain>
    </source>
</reference>
<protein>
    <recommendedName>
        <fullName evidence="15 16">Protein translocase subunit SecA</fullName>
        <ecNumber evidence="15">7.4.2.8</ecNumber>
    </recommendedName>
</protein>
<evidence type="ECO:0000256" key="11">
    <source>
        <dbReference type="ARBA" id="ARBA00022927"/>
    </source>
</evidence>
<dbReference type="InterPro" id="IPR014001">
    <property type="entry name" value="Helicase_ATP-bd"/>
</dbReference>
<organism evidence="22 23">
    <name type="scientific">Marinospirillum celere</name>
    <dbReference type="NCBI Taxonomy" id="1122252"/>
    <lineage>
        <taxon>Bacteria</taxon>
        <taxon>Pseudomonadati</taxon>
        <taxon>Pseudomonadota</taxon>
        <taxon>Gammaproteobacteria</taxon>
        <taxon>Oceanospirillales</taxon>
        <taxon>Oceanospirillaceae</taxon>
        <taxon>Marinospirillum</taxon>
    </lineage>
</organism>
<dbReference type="InterPro" id="IPR000185">
    <property type="entry name" value="SecA"/>
</dbReference>
<dbReference type="InterPro" id="IPR001650">
    <property type="entry name" value="Helicase_C-like"/>
</dbReference>
<dbReference type="FunFam" id="3.40.50.300:FF:000334">
    <property type="entry name" value="Protein translocase subunit SecA"/>
    <property type="match status" value="1"/>
</dbReference>
<dbReference type="GO" id="GO:0005829">
    <property type="term" value="C:cytosol"/>
    <property type="evidence" value="ECO:0007669"/>
    <property type="project" value="TreeGrafter"/>
</dbReference>
<dbReference type="Pfam" id="PF07517">
    <property type="entry name" value="SecA_DEAD"/>
    <property type="match status" value="1"/>
</dbReference>
<dbReference type="Gene3D" id="3.40.50.300">
    <property type="entry name" value="P-loop containing nucleotide triphosphate hydrolases"/>
    <property type="match status" value="2"/>
</dbReference>
<dbReference type="Pfam" id="PF21090">
    <property type="entry name" value="P-loop_SecA"/>
    <property type="match status" value="1"/>
</dbReference>
<dbReference type="InterPro" id="IPR027417">
    <property type="entry name" value="P-loop_NTPase"/>
</dbReference>
<dbReference type="NCBIfam" id="TIGR00963">
    <property type="entry name" value="secA"/>
    <property type="match status" value="1"/>
</dbReference>
<feature type="domain" description="Rhodanese" evidence="18">
    <location>
        <begin position="426"/>
        <end position="481"/>
    </location>
</feature>
<dbReference type="PROSITE" id="PS51196">
    <property type="entry name" value="SECA_MOTOR_DEAD"/>
    <property type="match status" value="1"/>
</dbReference>
<evidence type="ECO:0000259" key="20">
    <source>
        <dbReference type="PROSITE" id="PS51194"/>
    </source>
</evidence>
<dbReference type="CDD" id="cd18803">
    <property type="entry name" value="SF2_C_secA"/>
    <property type="match status" value="1"/>
</dbReference>
<dbReference type="PANTHER" id="PTHR30612:SF0">
    <property type="entry name" value="CHLOROPLAST PROTEIN-TRANSPORTING ATPASE"/>
    <property type="match status" value="1"/>
</dbReference>
<dbReference type="GO" id="GO:0005524">
    <property type="term" value="F:ATP binding"/>
    <property type="evidence" value="ECO:0007669"/>
    <property type="project" value="UniProtKB-UniRule"/>
</dbReference>
<evidence type="ECO:0000256" key="2">
    <source>
        <dbReference type="ARBA" id="ARBA00007650"/>
    </source>
</evidence>
<dbReference type="PANTHER" id="PTHR30612">
    <property type="entry name" value="SECA INNER MEMBRANE COMPONENT OF SEC PROTEIN SECRETION SYSTEM"/>
    <property type="match status" value="1"/>
</dbReference>
<evidence type="ECO:0000259" key="21">
    <source>
        <dbReference type="PROSITE" id="PS51196"/>
    </source>
</evidence>
<keyword evidence="23" id="KW-1185">Reference proteome</keyword>
<evidence type="ECO:0000256" key="5">
    <source>
        <dbReference type="ARBA" id="ARBA00022490"/>
    </source>
</evidence>
<evidence type="ECO:0000313" key="22">
    <source>
        <dbReference type="EMBL" id="SFC04756.1"/>
    </source>
</evidence>
<dbReference type="InterPro" id="IPR044722">
    <property type="entry name" value="SecA_SF2_C"/>
</dbReference>
<feature type="binding site" evidence="15">
    <location>
        <position position="87"/>
    </location>
    <ligand>
        <name>ATP</name>
        <dbReference type="ChEBI" id="CHEBI:30616"/>
    </ligand>
</feature>
<evidence type="ECO:0000256" key="9">
    <source>
        <dbReference type="ARBA" id="ARBA00022833"/>
    </source>
</evidence>
<dbReference type="PRINTS" id="PR00906">
    <property type="entry name" value="SECA"/>
</dbReference>
<dbReference type="InterPro" id="IPR036266">
    <property type="entry name" value="SecA_Wing/Scaffold_sf"/>
</dbReference>
<comment type="catalytic activity">
    <reaction evidence="15">
        <text>ATP + H2O + cellular proteinSide 1 = ADP + phosphate + cellular proteinSide 2.</text>
        <dbReference type="EC" id="7.4.2.8"/>
    </reaction>
</comment>
<dbReference type="GO" id="GO:0031522">
    <property type="term" value="C:cell envelope Sec protein transport complex"/>
    <property type="evidence" value="ECO:0007669"/>
    <property type="project" value="TreeGrafter"/>
</dbReference>
<comment type="cofactor">
    <cofactor evidence="1">
        <name>Zn(2+)</name>
        <dbReference type="ChEBI" id="CHEBI:29105"/>
    </cofactor>
</comment>
<dbReference type="GO" id="GO:0006605">
    <property type="term" value="P:protein targeting"/>
    <property type="evidence" value="ECO:0007669"/>
    <property type="project" value="UniProtKB-UniRule"/>
</dbReference>
<dbReference type="STRING" id="1122252.SAMN05660443_1309"/>
<dbReference type="SMART" id="SM00958">
    <property type="entry name" value="SecA_PP_bind"/>
    <property type="match status" value="1"/>
</dbReference>
<dbReference type="InterPro" id="IPR011115">
    <property type="entry name" value="SecA_DEAD"/>
</dbReference>
<keyword evidence="13 15" id="KW-0811">Translocation</keyword>
<dbReference type="Pfam" id="PF02810">
    <property type="entry name" value="SEC-C"/>
    <property type="match status" value="1"/>
</dbReference>
<evidence type="ECO:0000256" key="15">
    <source>
        <dbReference type="HAMAP-Rule" id="MF_01382"/>
    </source>
</evidence>
<keyword evidence="14 15" id="KW-0472">Membrane</keyword>
<sequence>MITPLFKKIFGSKNERELKNLRKTVEKINALGPQFDALKDEDFKQKTEEFKQRYAEGESLDKLLPESFALVREAGKRAMAMRHFDVQLIGGMVLHQGKIAEMRTGEGKTLVATLAVYLNALAGKGVHVVTVNDYLARRDAQWMGKLYNFLGMSVGVIYSGQNPEEKREAYQSDITYGTNNEFGFDYLRDNMAFSLKDRVQRGHFFAVVDEVDSILIDEARTPLIISGAAEDSSALYKSINKLIPTLKAWDEEKEEGDFLVDEKQRSIELTEQGHQLVEKLLTDEGLIKEGDSLYAAGNLNLLHHVHSALRAHHMFHRDVDYIISDNQVVIVDEHTGRTMPGRRWGEGLHQAVEAKEGLRVQAESQTLASTTFQNYFRIYDKLSGMTGTADTEAYEFNHIYGLDVVVIPPNREVQRIDMNDLVYMTSEEKFEAIIKDVQYCIDKGQPVLVGTASIETSEYVSNLLKKAGIKHKVLNAKQHESEADIIAQAGRPGAVTLATNMAGRGTDIVLGGNWENEASKLENPTEEQLNQLKKEWEERHAQVLEAGGLHVIGTERHESRRIDNQLRGRAGRQGDPGTTRFFLSLEDPLMRIFASDRVKNMMSMLGMQQGEAIEHKMVTNAVEKAQRKVEGRNFDIRKQLLEYDDVNNDQRKVVYSQREEILEAQDIAEEVEEMRGDVLAEAISQFIPPQSMPDQWRIAELEKHLETEFNLPLPVQQWLDEDKTLHEESLRDRLHEELEKSYQEKEEQAGAELLRRFEQQVMLQVLDTRWKEHLQSMDQLRQGIHLRGYAQKNPKQEYKKEAFYLFENFLGNVRRDVVRILSHVRIRTPEEVEELERQRRAEADLLQQRQQARHASPGSTARGEGPATENPSQPFKREVPKVGRNEPCPCGSGKKYKHCHGKLS</sequence>
<dbReference type="InterPro" id="IPR014018">
    <property type="entry name" value="SecA_motor_DEAD"/>
</dbReference>
<keyword evidence="4 15" id="KW-1003">Cell membrane</keyword>
<accession>A0A1I1G0C2</accession>
<dbReference type="InterPro" id="IPR011116">
    <property type="entry name" value="SecA_Wing/Scaffold"/>
</dbReference>
<dbReference type="NCBIfam" id="NF009538">
    <property type="entry name" value="PRK12904.1"/>
    <property type="match status" value="1"/>
</dbReference>
<evidence type="ECO:0000259" key="18">
    <source>
        <dbReference type="PROSITE" id="PS50206"/>
    </source>
</evidence>
<dbReference type="SUPFAM" id="SSF81886">
    <property type="entry name" value="Helical scaffold and wing domains of SecA"/>
    <property type="match status" value="1"/>
</dbReference>
<name>A0A1I1G0C2_9GAMM</name>
<dbReference type="InterPro" id="IPR011130">
    <property type="entry name" value="SecA_preprotein_X-link_dom"/>
</dbReference>
<keyword evidence="12 15" id="KW-1278">Translocase</keyword>
<evidence type="ECO:0000256" key="13">
    <source>
        <dbReference type="ARBA" id="ARBA00023010"/>
    </source>
</evidence>
<feature type="binding site" evidence="15">
    <location>
        <position position="507"/>
    </location>
    <ligand>
        <name>ATP</name>
        <dbReference type="ChEBI" id="CHEBI:30616"/>
    </ligand>
</feature>
<keyword evidence="9" id="KW-0862">Zinc</keyword>
<dbReference type="RefSeq" id="WP_091960911.1">
    <property type="nucleotide sequence ID" value="NZ_FOLH01000002.1"/>
</dbReference>
<keyword evidence="6" id="KW-0997">Cell inner membrane</keyword>
<evidence type="ECO:0000256" key="6">
    <source>
        <dbReference type="ARBA" id="ARBA00022519"/>
    </source>
</evidence>
<evidence type="ECO:0000256" key="3">
    <source>
        <dbReference type="ARBA" id="ARBA00022448"/>
    </source>
</evidence>
<feature type="domain" description="Helicase ATP-binding" evidence="19">
    <location>
        <begin position="89"/>
        <end position="247"/>
    </location>
</feature>
<dbReference type="FunFam" id="3.40.50.300:FF:000113">
    <property type="entry name" value="Preprotein translocase subunit SecA"/>
    <property type="match status" value="1"/>
</dbReference>
<dbReference type="Gene3D" id="3.90.1440.10">
    <property type="entry name" value="SecA, preprotein cross-linking domain"/>
    <property type="match status" value="1"/>
</dbReference>
<dbReference type="PROSITE" id="PS50206">
    <property type="entry name" value="RHODANESE_3"/>
    <property type="match status" value="1"/>
</dbReference>
<evidence type="ECO:0000256" key="7">
    <source>
        <dbReference type="ARBA" id="ARBA00022723"/>
    </source>
</evidence>
<evidence type="ECO:0000256" key="1">
    <source>
        <dbReference type="ARBA" id="ARBA00001947"/>
    </source>
</evidence>
<keyword evidence="3 15" id="KW-0813">Transport</keyword>
<dbReference type="GO" id="GO:0005886">
    <property type="term" value="C:plasma membrane"/>
    <property type="evidence" value="ECO:0007669"/>
    <property type="project" value="UniProtKB-SubCell"/>
</dbReference>
<comment type="similarity">
    <text evidence="2 15 16">Belongs to the SecA family.</text>
</comment>
<proteinExistence type="inferred from homology"/>
<dbReference type="GO" id="GO:0043952">
    <property type="term" value="P:protein transport by the Sec complex"/>
    <property type="evidence" value="ECO:0007669"/>
    <property type="project" value="UniProtKB-ARBA"/>
</dbReference>
<feature type="compositionally biased region" description="Basic residues" evidence="17">
    <location>
        <begin position="894"/>
        <end position="904"/>
    </location>
</feature>
<dbReference type="PROSITE" id="PS51194">
    <property type="entry name" value="HELICASE_CTER"/>
    <property type="match status" value="1"/>
</dbReference>
<feature type="domain" description="Helicase C-terminal" evidence="20">
    <location>
        <begin position="417"/>
        <end position="630"/>
    </location>
</feature>
<dbReference type="GO" id="GO:0017038">
    <property type="term" value="P:protein import"/>
    <property type="evidence" value="ECO:0007669"/>
    <property type="project" value="InterPro"/>
</dbReference>
<evidence type="ECO:0000256" key="10">
    <source>
        <dbReference type="ARBA" id="ARBA00022840"/>
    </source>
</evidence>
<evidence type="ECO:0000256" key="17">
    <source>
        <dbReference type="SAM" id="MobiDB-lite"/>
    </source>
</evidence>
<dbReference type="FunFam" id="1.10.3060.10:FF:000003">
    <property type="entry name" value="Protein translocase subunit SecA"/>
    <property type="match status" value="1"/>
</dbReference>
<evidence type="ECO:0000256" key="16">
    <source>
        <dbReference type="RuleBase" id="RU003874"/>
    </source>
</evidence>
<feature type="binding site" evidence="15">
    <location>
        <begin position="105"/>
        <end position="109"/>
    </location>
    <ligand>
        <name>ATP</name>
        <dbReference type="ChEBI" id="CHEBI:30616"/>
    </ligand>
</feature>
<evidence type="ECO:0000256" key="12">
    <source>
        <dbReference type="ARBA" id="ARBA00022967"/>
    </source>
</evidence>
<keyword evidence="7" id="KW-0479">Metal-binding</keyword>
<dbReference type="Pfam" id="PF07516">
    <property type="entry name" value="SecA_SW"/>
    <property type="match status" value="1"/>
</dbReference>